<feature type="domain" description="YopA central" evidence="1">
    <location>
        <begin position="125"/>
        <end position="261"/>
    </location>
</feature>
<name>A0A6B3QZ03_9FLAO</name>
<dbReference type="InterPro" id="IPR058684">
    <property type="entry name" value="YopA_M"/>
</dbReference>
<dbReference type="AlphaFoldDB" id="A0A6B3QZ03"/>
<dbReference type="Proteomes" id="UP000478505">
    <property type="component" value="Unassembled WGS sequence"/>
</dbReference>
<evidence type="ECO:0000313" key="3">
    <source>
        <dbReference type="Proteomes" id="UP000478505"/>
    </source>
</evidence>
<sequence length="467" mass="53702">MTKYELLEMHKDIPEINPISVDMHQANHPINIYEGLFSLKNKQHEIKIDGNITFDWFPNSGAHFSGKPKLDTNELFEITNGSDTFKLIIDNLDFGDAFITNTNFGSFNNDSHLKGTLSNQAVLGDKSIAVKKIKFSIPNLREFHGLTVKTISEKTISTSMSRLRFEDDNYIITIDKANDYKNRKGSLEEKGGYIVLYAGELTCKKGSLMHENTREVFHCLDTFLSFLNGRRTSALFIQGIHDEEVIWCDYTDYFVDPYKFVQSWPPRHSIVGLNDLWNNFKSIWHDPDDKNFLTSLIHWYVEANGHAGFSEGSIILAQTALELVYNWWIIEQKGMLLGKDTENISASNKIRLLLSQANIDYKSPIGFTNLQAFIESTDNVSDAPEAIVYIRNAIVHSQVEKRKKLSQIHFKAKYEALQLFIWYIEMTLLRILNFDSNYFNRCSKEIYASKAEMNVPWTGKLKTLPLT</sequence>
<keyword evidence="3" id="KW-1185">Reference proteome</keyword>
<organism evidence="2 3">
    <name type="scientific">Psychroflexus aurantiacus</name>
    <dbReference type="NCBI Taxonomy" id="2709310"/>
    <lineage>
        <taxon>Bacteria</taxon>
        <taxon>Pseudomonadati</taxon>
        <taxon>Bacteroidota</taxon>
        <taxon>Flavobacteriia</taxon>
        <taxon>Flavobacteriales</taxon>
        <taxon>Flavobacteriaceae</taxon>
        <taxon>Psychroflexus</taxon>
    </lineage>
</organism>
<accession>A0A6B3QZ03</accession>
<proteinExistence type="predicted"/>
<comment type="caution">
    <text evidence="2">The sequence shown here is derived from an EMBL/GenBank/DDBJ whole genome shotgun (WGS) entry which is preliminary data.</text>
</comment>
<reference evidence="2 3" key="1">
    <citation type="submission" date="2020-02" db="EMBL/GenBank/DDBJ databases">
        <title>Flavobacteriaceae Psychroflexus bacterium YR1-1, complete genome.</title>
        <authorList>
            <person name="Li Y."/>
            <person name="Wu S."/>
        </authorList>
    </citation>
    <scope>NUCLEOTIDE SEQUENCE [LARGE SCALE GENOMIC DNA]</scope>
    <source>
        <strain evidence="2 3">YR1-1</strain>
    </source>
</reference>
<protein>
    <recommendedName>
        <fullName evidence="1">YopA central domain-containing protein</fullName>
    </recommendedName>
</protein>
<dbReference type="EMBL" id="JAAIKD010000002">
    <property type="protein sequence ID" value="NEV93042.1"/>
    <property type="molecule type" value="Genomic_DNA"/>
</dbReference>
<gene>
    <name evidence="2" type="ORF">G3567_02630</name>
</gene>
<dbReference type="RefSeq" id="WP_164003781.1">
    <property type="nucleotide sequence ID" value="NZ_JAAIKD010000002.1"/>
</dbReference>
<evidence type="ECO:0000313" key="2">
    <source>
        <dbReference type="EMBL" id="NEV93042.1"/>
    </source>
</evidence>
<dbReference type="Pfam" id="PF26308">
    <property type="entry name" value="YopA_M"/>
    <property type="match status" value="1"/>
</dbReference>
<evidence type="ECO:0000259" key="1">
    <source>
        <dbReference type="Pfam" id="PF26308"/>
    </source>
</evidence>